<accession>A0AAW8JI78</accession>
<evidence type="ECO:0000313" key="6">
    <source>
        <dbReference type="Proteomes" id="UP001243195"/>
    </source>
</evidence>
<dbReference type="InterPro" id="IPR005318">
    <property type="entry name" value="OM_porin_bac"/>
</dbReference>
<name>A0AAW8JI78_9GAMM</name>
<dbReference type="Pfam" id="PF03573">
    <property type="entry name" value="OprD"/>
    <property type="match status" value="1"/>
</dbReference>
<proteinExistence type="inferred from homology"/>
<comment type="similarity">
    <text evidence="1">Belongs to the outer membrane porin (Opr) (TC 1.B.25) family.</text>
</comment>
<dbReference type="PANTHER" id="PTHR34596:SF2">
    <property type="entry name" value="CHITOPORIN"/>
    <property type="match status" value="1"/>
</dbReference>
<dbReference type="PANTHER" id="PTHR34596">
    <property type="entry name" value="CHITOPORIN"/>
    <property type="match status" value="1"/>
</dbReference>
<evidence type="ECO:0000256" key="4">
    <source>
        <dbReference type="SAM" id="SignalP"/>
    </source>
</evidence>
<evidence type="ECO:0000256" key="3">
    <source>
        <dbReference type="ARBA" id="ARBA00022729"/>
    </source>
</evidence>
<evidence type="ECO:0000313" key="5">
    <source>
        <dbReference type="EMBL" id="MDQ9071948.1"/>
    </source>
</evidence>
<dbReference type="EMBL" id="JAVIDA010000013">
    <property type="protein sequence ID" value="MDQ9071948.1"/>
    <property type="molecule type" value="Genomic_DNA"/>
</dbReference>
<evidence type="ECO:0000256" key="2">
    <source>
        <dbReference type="ARBA" id="ARBA00022448"/>
    </source>
</evidence>
<dbReference type="GO" id="GO:0015288">
    <property type="term" value="F:porin activity"/>
    <property type="evidence" value="ECO:0007669"/>
    <property type="project" value="TreeGrafter"/>
</dbReference>
<dbReference type="InterPro" id="IPR023614">
    <property type="entry name" value="Porin_dom_sf"/>
</dbReference>
<dbReference type="AlphaFoldDB" id="A0AAW8JI78"/>
<sequence>MRRQTLWIALTSVLVFGSTASYADFIDDSQVQLKFKNFYLDRQYDHDAKPDFGSWSQAATLDAKSGYEKIGPVEVGIDVLAKYAVRLSSDRGTADWVMPFEDGKQKRDNFKIGATLKAKVSKTELKVGELLPISPVLVYDPSRQLLTTYDGAWLESKELKNTKITLAYIDGINTRYGDQYQELTLFPYNNVDHATPKQQADGMYIAGVDYQATQDLGLSYWFADVKDIYQQNYAGVSYNTNLNEKMRLLSHVRYFDNRKSGDALYGDIENQALSIGAKVKTGSHSFGLGWQQMFGPNGGVTGLMPTLGGWVPQPYLVNWSIAGFIRKEEKSWQVSYGYDFKDVGLKGLTADLSYIRGFDVNNGAGKDKGRESETTFVLNYTVPEGKLKGLGFQWMYMDSNYKNVNAASLVENRLATTYTYHF</sequence>
<dbReference type="GO" id="GO:0016020">
    <property type="term" value="C:membrane"/>
    <property type="evidence" value="ECO:0007669"/>
    <property type="project" value="InterPro"/>
</dbReference>
<reference evidence="5" key="1">
    <citation type="submission" date="2023-08" db="EMBL/GenBank/DDBJ databases">
        <title>Emergence of clinically-relevant ST2 carbapenem-resistant Acinetobacter baumannii strains in hospital sewages in Zhejiang, East of China.</title>
        <authorList>
            <person name="Kaichao C."/>
            <person name="Zhang R."/>
        </authorList>
    </citation>
    <scope>NUCLEOTIDE SEQUENCE</scope>
    <source>
        <strain evidence="5">M-SY-60</strain>
    </source>
</reference>
<organism evidence="5 6">
    <name type="scientific">Acinetobacter gerneri</name>
    <dbReference type="NCBI Taxonomy" id="202952"/>
    <lineage>
        <taxon>Bacteria</taxon>
        <taxon>Pseudomonadati</taxon>
        <taxon>Pseudomonadota</taxon>
        <taxon>Gammaproteobacteria</taxon>
        <taxon>Moraxellales</taxon>
        <taxon>Moraxellaceae</taxon>
        <taxon>Acinetobacter</taxon>
    </lineage>
</organism>
<dbReference type="RefSeq" id="WP_308956448.1">
    <property type="nucleotide sequence ID" value="NZ_JAVICY010000016.1"/>
</dbReference>
<feature type="chain" id="PRO_5043936638" evidence="4">
    <location>
        <begin position="24"/>
        <end position="422"/>
    </location>
</feature>
<keyword evidence="3 4" id="KW-0732">Signal</keyword>
<feature type="signal peptide" evidence="4">
    <location>
        <begin position="1"/>
        <end position="23"/>
    </location>
</feature>
<comment type="caution">
    <text evidence="5">The sequence shown here is derived from an EMBL/GenBank/DDBJ whole genome shotgun (WGS) entry which is preliminary data.</text>
</comment>
<dbReference type="Gene3D" id="2.40.160.10">
    <property type="entry name" value="Porin"/>
    <property type="match status" value="1"/>
</dbReference>
<evidence type="ECO:0000256" key="1">
    <source>
        <dbReference type="ARBA" id="ARBA00009075"/>
    </source>
</evidence>
<dbReference type="Proteomes" id="UP001243195">
    <property type="component" value="Unassembled WGS sequence"/>
</dbReference>
<keyword evidence="2" id="KW-0813">Transport</keyword>
<protein>
    <submittedName>
        <fullName evidence="5">OprD family outer membrane porin</fullName>
    </submittedName>
</protein>
<gene>
    <name evidence="5" type="ORF">RFH51_10800</name>
</gene>